<feature type="compositionally biased region" description="Basic and acidic residues" evidence="1">
    <location>
        <begin position="220"/>
        <end position="244"/>
    </location>
</feature>
<feature type="compositionally biased region" description="Polar residues" evidence="1">
    <location>
        <begin position="193"/>
        <end position="215"/>
    </location>
</feature>
<evidence type="ECO:0000259" key="2">
    <source>
        <dbReference type="Pfam" id="PF00855"/>
    </source>
</evidence>
<evidence type="ECO:0000256" key="1">
    <source>
        <dbReference type="SAM" id="MobiDB-lite"/>
    </source>
</evidence>
<sequence length="363" mass="40521">MRMLRWMCGLTRKDKVRNEIIREKVGVASVEDKMREVRLRWFSEAFAAPSVQRSKREGNILVAFYGDSSYGWLDPDDLVHFEPTFAEKSLQTNVKNFIEAVKEAVDEVMRRSALGLIKKARKSFLPKETLDFMRKLALKPRSKVRQDLSFVKKKATALAYRKAVFEEDDPTYAEAFGITPSKQSQEVAHPFGQPSSKALLSGPSNNVKHTSSLKPQKNPAKPDDPTTKGEHKRGSSDRQEEIAAKKKKKKINDMRALAAQKKASAKTSEVQPGDSKEIPAKKLVSTPVKSSKPGSGQKEPAEKVPDPAILVMKFPHNGSLPSVPELNAKFAPFGALDHSATRVFCKSSTCRLVYQFRDHAVQA</sequence>
<dbReference type="CDD" id="cd05162">
    <property type="entry name" value="PWWP"/>
    <property type="match status" value="1"/>
</dbReference>
<dbReference type="PANTHER" id="PTHR10688:SF5">
    <property type="entry name" value="PWWP DOMAIN-CONTAINING PROTEIN 1-RELATED"/>
    <property type="match status" value="1"/>
</dbReference>
<name>A0A2G2ZMK1_CAPAN</name>
<accession>A0A2G2ZMK1</accession>
<reference evidence="3 4" key="1">
    <citation type="journal article" date="2014" name="Nat. Genet.">
        <title>Genome sequence of the hot pepper provides insights into the evolution of pungency in Capsicum species.</title>
        <authorList>
            <person name="Kim S."/>
            <person name="Park M."/>
            <person name="Yeom S.I."/>
            <person name="Kim Y.M."/>
            <person name="Lee J.M."/>
            <person name="Lee H.A."/>
            <person name="Seo E."/>
            <person name="Choi J."/>
            <person name="Cheong K."/>
            <person name="Kim K.T."/>
            <person name="Jung K."/>
            <person name="Lee G.W."/>
            <person name="Oh S.K."/>
            <person name="Bae C."/>
            <person name="Kim S.B."/>
            <person name="Lee H.Y."/>
            <person name="Kim S.Y."/>
            <person name="Kim M.S."/>
            <person name="Kang B.C."/>
            <person name="Jo Y.D."/>
            <person name="Yang H.B."/>
            <person name="Jeong H.J."/>
            <person name="Kang W.H."/>
            <person name="Kwon J.K."/>
            <person name="Shin C."/>
            <person name="Lim J.Y."/>
            <person name="Park J.H."/>
            <person name="Huh J.H."/>
            <person name="Kim J.S."/>
            <person name="Kim B.D."/>
            <person name="Cohen O."/>
            <person name="Paran I."/>
            <person name="Suh M.C."/>
            <person name="Lee S.B."/>
            <person name="Kim Y.K."/>
            <person name="Shin Y."/>
            <person name="Noh S.J."/>
            <person name="Park J."/>
            <person name="Seo Y.S."/>
            <person name="Kwon S.Y."/>
            <person name="Kim H.A."/>
            <person name="Park J.M."/>
            <person name="Kim H.J."/>
            <person name="Choi S.B."/>
            <person name="Bosland P.W."/>
            <person name="Reeves G."/>
            <person name="Jo S.H."/>
            <person name="Lee B.W."/>
            <person name="Cho H.T."/>
            <person name="Choi H.S."/>
            <person name="Lee M.S."/>
            <person name="Yu Y."/>
            <person name="Do Choi Y."/>
            <person name="Park B.S."/>
            <person name="van Deynze A."/>
            <person name="Ashrafi H."/>
            <person name="Hill T."/>
            <person name="Kim W.T."/>
            <person name="Pai H.S."/>
            <person name="Ahn H.K."/>
            <person name="Yeam I."/>
            <person name="Giovannoni J.J."/>
            <person name="Rose J.K."/>
            <person name="Sorensen I."/>
            <person name="Lee S.J."/>
            <person name="Kim R.W."/>
            <person name="Choi I.Y."/>
            <person name="Choi B.S."/>
            <person name="Lim J.S."/>
            <person name="Lee Y.H."/>
            <person name="Choi D."/>
        </authorList>
    </citation>
    <scope>NUCLEOTIDE SEQUENCE [LARGE SCALE GENOMIC DNA]</scope>
    <source>
        <strain evidence="4">cv. CM334</strain>
    </source>
</reference>
<dbReference type="EMBL" id="AYRZ02000004">
    <property type="protein sequence ID" value="PHT83212.1"/>
    <property type="molecule type" value="Genomic_DNA"/>
</dbReference>
<reference evidence="3 4" key="2">
    <citation type="journal article" date="2017" name="Genome Biol.">
        <title>New reference genome sequences of hot pepper reveal the massive evolution of plant disease-resistance genes by retroduplication.</title>
        <authorList>
            <person name="Kim S."/>
            <person name="Park J."/>
            <person name="Yeom S.I."/>
            <person name="Kim Y.M."/>
            <person name="Seo E."/>
            <person name="Kim K.T."/>
            <person name="Kim M.S."/>
            <person name="Lee J.M."/>
            <person name="Cheong K."/>
            <person name="Shin H.S."/>
            <person name="Kim S.B."/>
            <person name="Han K."/>
            <person name="Lee J."/>
            <person name="Park M."/>
            <person name="Lee H.A."/>
            <person name="Lee H.Y."/>
            <person name="Lee Y."/>
            <person name="Oh S."/>
            <person name="Lee J.H."/>
            <person name="Choi E."/>
            <person name="Choi E."/>
            <person name="Lee S.E."/>
            <person name="Jeon J."/>
            <person name="Kim H."/>
            <person name="Choi G."/>
            <person name="Song H."/>
            <person name="Lee J."/>
            <person name="Lee S.C."/>
            <person name="Kwon J.K."/>
            <person name="Lee H.Y."/>
            <person name="Koo N."/>
            <person name="Hong Y."/>
            <person name="Kim R.W."/>
            <person name="Kang W.H."/>
            <person name="Huh J.H."/>
            <person name="Kang B.C."/>
            <person name="Yang T.J."/>
            <person name="Lee Y.H."/>
            <person name="Bennetzen J.L."/>
            <person name="Choi D."/>
        </authorList>
    </citation>
    <scope>NUCLEOTIDE SEQUENCE [LARGE SCALE GENOMIC DNA]</scope>
    <source>
        <strain evidence="4">cv. CM334</strain>
    </source>
</reference>
<evidence type="ECO:0000313" key="4">
    <source>
        <dbReference type="Proteomes" id="UP000222542"/>
    </source>
</evidence>
<keyword evidence="4" id="KW-1185">Reference proteome</keyword>
<dbReference type="STRING" id="4072.A0A2G2ZMK1"/>
<feature type="domain" description="PWWP" evidence="2">
    <location>
        <begin position="50"/>
        <end position="107"/>
    </location>
</feature>
<dbReference type="Pfam" id="PF00855">
    <property type="entry name" value="PWWP"/>
    <property type="match status" value="1"/>
</dbReference>
<comment type="caution">
    <text evidence="3">The sequence shown here is derived from an EMBL/GenBank/DDBJ whole genome shotgun (WGS) entry which is preliminary data.</text>
</comment>
<dbReference type="SUPFAM" id="SSF63748">
    <property type="entry name" value="Tudor/PWWP/MBT"/>
    <property type="match status" value="1"/>
</dbReference>
<dbReference type="Gene3D" id="2.30.30.140">
    <property type="match status" value="1"/>
</dbReference>
<dbReference type="Gramene" id="PHT83212">
    <property type="protein sequence ID" value="PHT83212"/>
    <property type="gene ID" value="T459_11655"/>
</dbReference>
<evidence type="ECO:0000313" key="3">
    <source>
        <dbReference type="EMBL" id="PHT83212.1"/>
    </source>
</evidence>
<protein>
    <recommendedName>
        <fullName evidence="2">PWWP domain-containing protein</fullName>
    </recommendedName>
</protein>
<organism evidence="3 4">
    <name type="scientific">Capsicum annuum</name>
    <name type="common">Capsicum pepper</name>
    <dbReference type="NCBI Taxonomy" id="4072"/>
    <lineage>
        <taxon>Eukaryota</taxon>
        <taxon>Viridiplantae</taxon>
        <taxon>Streptophyta</taxon>
        <taxon>Embryophyta</taxon>
        <taxon>Tracheophyta</taxon>
        <taxon>Spermatophyta</taxon>
        <taxon>Magnoliopsida</taxon>
        <taxon>eudicotyledons</taxon>
        <taxon>Gunneridae</taxon>
        <taxon>Pentapetalae</taxon>
        <taxon>asterids</taxon>
        <taxon>lamiids</taxon>
        <taxon>Solanales</taxon>
        <taxon>Solanaceae</taxon>
        <taxon>Solanoideae</taxon>
        <taxon>Capsiceae</taxon>
        <taxon>Capsicum</taxon>
    </lineage>
</organism>
<dbReference type="InterPro" id="IPR052657">
    <property type="entry name" value="PDP_family_Arabidopsis"/>
</dbReference>
<proteinExistence type="predicted"/>
<dbReference type="PANTHER" id="PTHR10688">
    <property type="entry name" value="PWWP DOMAIN-CONTAINING PROTEIN"/>
    <property type="match status" value="1"/>
</dbReference>
<dbReference type="Proteomes" id="UP000222542">
    <property type="component" value="Unassembled WGS sequence"/>
</dbReference>
<feature type="region of interest" description="Disordered" evidence="1">
    <location>
        <begin position="183"/>
        <end position="303"/>
    </location>
</feature>
<gene>
    <name evidence="3" type="ORF">T459_11655</name>
</gene>
<dbReference type="AlphaFoldDB" id="A0A2G2ZMK1"/>
<dbReference type="InterPro" id="IPR000313">
    <property type="entry name" value="PWWP_dom"/>
</dbReference>